<evidence type="ECO:0000256" key="1">
    <source>
        <dbReference type="PROSITE-ProRule" id="PRU00339"/>
    </source>
</evidence>
<dbReference type="Proteomes" id="UP000481616">
    <property type="component" value="Unassembled WGS sequence"/>
</dbReference>
<dbReference type="Proteomes" id="UP000481700">
    <property type="component" value="Unassembled WGS sequence"/>
</dbReference>
<dbReference type="Proteomes" id="UP001181086">
    <property type="component" value="Unassembled WGS sequence"/>
</dbReference>
<name>A0A0K2HJC0_9BACT</name>
<dbReference type="PROSITE" id="PS50293">
    <property type="entry name" value="TPR_REGION"/>
    <property type="match status" value="1"/>
</dbReference>
<dbReference type="Gene3D" id="1.25.40.10">
    <property type="entry name" value="Tetratricopeptide repeat domain"/>
    <property type="match status" value="1"/>
</dbReference>
<dbReference type="EMBL" id="QRZL01000024">
    <property type="protein sequence ID" value="RGV72373.1"/>
    <property type="molecule type" value="Genomic_DNA"/>
</dbReference>
<dbReference type="EMBL" id="JAWDEV010000010">
    <property type="protein sequence ID" value="MDU0271165.1"/>
    <property type="molecule type" value="Genomic_DNA"/>
</dbReference>
<dbReference type="KEGG" id="bdh:GV66_12050"/>
<evidence type="ECO:0000313" key="10">
    <source>
        <dbReference type="EMBL" id="TDA76746.1"/>
    </source>
</evidence>
<reference evidence="9 13" key="1">
    <citation type="submission" date="2018-08" db="EMBL/GenBank/DDBJ databases">
        <title>A genome reference for cultivated species of the human gut microbiota.</title>
        <authorList>
            <person name="Zou Y."/>
            <person name="Xue W."/>
            <person name="Luo G."/>
        </authorList>
    </citation>
    <scope>NUCLEOTIDE SEQUENCE [LARGE SCALE GENOMIC DNA]</scope>
    <source>
        <strain evidence="9 13">AF14-1AC</strain>
    </source>
</reference>
<evidence type="ECO:0000313" key="8">
    <source>
        <dbReference type="EMBL" id="QJR75794.1"/>
    </source>
</evidence>
<evidence type="ECO:0000313" key="12">
    <source>
        <dbReference type="EMBL" id="WHX11307.1"/>
    </source>
</evidence>
<evidence type="ECO:0000313" key="3">
    <source>
        <dbReference type="EMBL" id="KAA5383332.1"/>
    </source>
</evidence>
<sequence length="98" mass="11531">MRQSCLMTEELQDIKTLIEQGDTERAIHALTNFIRNDAHVNDEPYYLLGNAYRKMGNWQQALNNYLEAIERNPESPAVSARDMIMNILNFYNKDMYNQ</sequence>
<organism evidence="6 21">
    <name type="scientific">Phocaeicola dorei</name>
    <dbReference type="NCBI Taxonomy" id="357276"/>
    <lineage>
        <taxon>Bacteria</taxon>
        <taxon>Pseudomonadati</taxon>
        <taxon>Bacteroidota</taxon>
        <taxon>Bacteroidia</taxon>
        <taxon>Bacteroidales</taxon>
        <taxon>Bacteroidaceae</taxon>
        <taxon>Phocaeicola</taxon>
    </lineage>
</organism>
<dbReference type="EMBL" id="JAHOAX010000003">
    <property type="protein sequence ID" value="MBV3122558.1"/>
    <property type="molecule type" value="Genomic_DNA"/>
</dbReference>
<dbReference type="Proteomes" id="UP000347681">
    <property type="component" value="Unassembled WGS sequence"/>
</dbReference>
<dbReference type="EMBL" id="CP046176">
    <property type="protein sequence ID" value="QJR75794.1"/>
    <property type="molecule type" value="Genomic_DNA"/>
</dbReference>
<evidence type="ECO:0000313" key="4">
    <source>
        <dbReference type="EMBL" id="KAA5400836.1"/>
    </source>
</evidence>
<protein>
    <submittedName>
        <fullName evidence="6">Tetratricopeptide repeat protein</fullName>
    </submittedName>
</protein>
<dbReference type="InterPro" id="IPR019734">
    <property type="entry name" value="TPR_rpt"/>
</dbReference>
<gene>
    <name evidence="9" type="ORF">DWW04_18390</name>
    <name evidence="10" type="ORF">E1I98_10440</name>
    <name evidence="11" type="ORF">E1J06_05625</name>
    <name evidence="5" type="ORF">F2Y51_11095</name>
    <name evidence="4" type="ORF">F2Y58_01290</name>
    <name evidence="3" type="ORF">F2Y61_10900</name>
    <name evidence="2" type="ORF">F2Z07_15890</name>
    <name evidence="8" type="ORF">GKD17_05015</name>
    <name evidence="6" type="ORF">KSU80_05095</name>
    <name evidence="12" type="ORF">QNN11_08445</name>
    <name evidence="7" type="ORF">RVH45_14985</name>
</gene>
<evidence type="ECO:0000313" key="2">
    <source>
        <dbReference type="EMBL" id="KAA5317291.1"/>
    </source>
</evidence>
<dbReference type="PROSITE" id="PS50005">
    <property type="entry name" value="TPR"/>
    <property type="match status" value="1"/>
</dbReference>
<dbReference type="Proteomes" id="UP000294834">
    <property type="component" value="Unassembled WGS sequence"/>
</dbReference>
<evidence type="ECO:0000313" key="11">
    <source>
        <dbReference type="EMBL" id="TDB06927.1"/>
    </source>
</evidence>
<proteinExistence type="predicted"/>
<evidence type="ECO:0000313" key="15">
    <source>
        <dbReference type="Proteomes" id="UP000294834"/>
    </source>
</evidence>
<dbReference type="AlphaFoldDB" id="A0A0K2HJC0"/>
<reference evidence="16 17" key="2">
    <citation type="journal article" date="2019" name="Nat. Med.">
        <title>A library of human gut bacterial isolates paired with longitudinal multiomics data enables mechanistic microbiome research.</title>
        <authorList>
            <person name="Poyet M."/>
            <person name="Groussin M."/>
            <person name="Gibbons S.M."/>
            <person name="Avila-Pacheco J."/>
            <person name="Jiang X."/>
            <person name="Kearney S.M."/>
            <person name="Perrotta A.R."/>
            <person name="Berdy B."/>
            <person name="Zhao S."/>
            <person name="Lieberman T.D."/>
            <person name="Swanson P.K."/>
            <person name="Smith M."/>
            <person name="Roesemann S."/>
            <person name="Alexander J.E."/>
            <person name="Rich S.A."/>
            <person name="Livny J."/>
            <person name="Vlamakis H."/>
            <person name="Clish C."/>
            <person name="Bullock K."/>
            <person name="Deik A."/>
            <person name="Scott J."/>
            <person name="Pierce K.A."/>
            <person name="Xavier R.J."/>
            <person name="Alm E.J."/>
        </authorList>
    </citation>
    <scope>NUCLEOTIDE SEQUENCE [LARGE SCALE GENOMIC DNA]</scope>
    <source>
        <strain evidence="4 18">BIOML-A1</strain>
        <strain evidence="2 19">BIOML-A25</strain>
        <strain evidence="5 17">BIOML-A4</strain>
        <strain evidence="3 16">BIOML-A5</strain>
    </source>
</reference>
<evidence type="ECO:0000313" key="6">
    <source>
        <dbReference type="EMBL" id="MBV3122558.1"/>
    </source>
</evidence>
<dbReference type="EMBL" id="VVZV01000018">
    <property type="protein sequence ID" value="KAA5317291.1"/>
    <property type="molecule type" value="Genomic_DNA"/>
</dbReference>
<reference evidence="8 20" key="4">
    <citation type="submission" date="2019-11" db="EMBL/GenBank/DDBJ databases">
        <title>Complete genome sequence of Bacteroides dorei DSM 17855.</title>
        <authorList>
            <person name="Russell J.T."/>
        </authorList>
    </citation>
    <scope>NUCLEOTIDE SEQUENCE [LARGE SCALE GENOMIC DNA]</scope>
    <source>
        <strain evidence="8 20">DSM 17855</strain>
    </source>
</reference>
<dbReference type="SMART" id="SM00028">
    <property type="entry name" value="TPR"/>
    <property type="match status" value="1"/>
</dbReference>
<reference evidence="12" key="6">
    <citation type="journal article" date="2023" name="Nat. Commun.">
        <title>Identification of a novel Human Milk Oligosaccharides utilization cluster in the infant gut commensal Bacteroides dorei.</title>
        <authorList>
            <person name="Kijner S."/>
            <person name="Ennis D."/>
            <person name="Shmorak S."/>
            <person name="Florentin A."/>
            <person name="Yassour M."/>
        </authorList>
    </citation>
    <scope>NUCLEOTIDE SEQUENCE</scope>
    <source>
        <strain evidence="12">2</strain>
    </source>
</reference>
<dbReference type="Proteomes" id="UP000294527">
    <property type="component" value="Unassembled WGS sequence"/>
</dbReference>
<dbReference type="Proteomes" id="UP000283678">
    <property type="component" value="Unassembled WGS sequence"/>
</dbReference>
<evidence type="ECO:0000313" key="5">
    <source>
        <dbReference type="EMBL" id="KAA5405022.1"/>
    </source>
</evidence>
<reference evidence="6" key="5">
    <citation type="submission" date="2021-06" db="EMBL/GenBank/DDBJ databases">
        <title>Collection of gut derived symbiotic bacterial strains cultured from healthy donors.</title>
        <authorList>
            <person name="Lin H."/>
            <person name="Littmann E."/>
            <person name="Pamer E.G."/>
        </authorList>
    </citation>
    <scope>NUCLEOTIDE SEQUENCE</scope>
    <source>
        <strain evidence="6">MSK.5.10</strain>
    </source>
</reference>
<evidence type="ECO:0000313" key="20">
    <source>
        <dbReference type="Proteomes" id="UP000500949"/>
    </source>
</evidence>
<keyword evidence="1" id="KW-0802">TPR repeat</keyword>
<dbReference type="Proteomes" id="UP001177934">
    <property type="component" value="Chromosome"/>
</dbReference>
<accession>A0A0K2HJC0</accession>
<evidence type="ECO:0000313" key="14">
    <source>
        <dbReference type="Proteomes" id="UP000294527"/>
    </source>
</evidence>
<evidence type="ECO:0000313" key="16">
    <source>
        <dbReference type="Proteomes" id="UP000347681"/>
    </source>
</evidence>
<feature type="repeat" description="TPR" evidence="1">
    <location>
        <begin position="42"/>
        <end position="75"/>
    </location>
</feature>
<evidence type="ECO:0000313" key="7">
    <source>
        <dbReference type="EMBL" id="MDU0271165.1"/>
    </source>
</evidence>
<dbReference type="Proteomes" id="UP000500949">
    <property type="component" value="Chromosome"/>
</dbReference>
<dbReference type="EMBL" id="CP126056">
    <property type="protein sequence ID" value="WHX11307.1"/>
    <property type="molecule type" value="Genomic_DNA"/>
</dbReference>
<dbReference type="RefSeq" id="WP_007842434.1">
    <property type="nucleotide sequence ID" value="NZ_BAABYF010000001.1"/>
</dbReference>
<dbReference type="Pfam" id="PF00515">
    <property type="entry name" value="TPR_1"/>
    <property type="match status" value="1"/>
</dbReference>
<dbReference type="SUPFAM" id="SSF48452">
    <property type="entry name" value="TPR-like"/>
    <property type="match status" value="1"/>
</dbReference>
<dbReference type="InterPro" id="IPR011990">
    <property type="entry name" value="TPR-like_helical_dom_sf"/>
</dbReference>
<dbReference type="EMBL" id="VVYY01000001">
    <property type="protein sequence ID" value="KAA5400836.1"/>
    <property type="molecule type" value="Genomic_DNA"/>
</dbReference>
<evidence type="ECO:0000313" key="18">
    <source>
        <dbReference type="Proteomes" id="UP000481616"/>
    </source>
</evidence>
<reference evidence="7" key="7">
    <citation type="submission" date="2023-10" db="EMBL/GenBank/DDBJ databases">
        <title>Genome of Potential pathogenic bacteria in Crohn's disease.</title>
        <authorList>
            <person name="Rodriguez-Palacios A."/>
        </authorList>
    </citation>
    <scope>NUCLEOTIDE SEQUENCE</scope>
    <source>
        <strain evidence="7">CavFT-hAR62</strain>
    </source>
</reference>
<dbReference type="GeneID" id="93446044"/>
<dbReference type="EMBL" id="SLTX01000001">
    <property type="protein sequence ID" value="TDB06927.1"/>
    <property type="molecule type" value="Genomic_DNA"/>
</dbReference>
<reference evidence="14 15" key="3">
    <citation type="journal article" date="2019" name="Nat. Microbiol.">
        <title>Genomic variation and strain-specific functional adaptation in the human gut microbiome during early life.</title>
        <authorList>
            <person name="Vatanen T."/>
            <person name="Plichta D.R."/>
            <person name="Somani J."/>
            <person name="Munch P.C."/>
            <person name="Arthur T.D."/>
            <person name="Hall A.B."/>
            <person name="Rudolf S."/>
            <person name="Oakeley E.J."/>
            <person name="Ke X."/>
            <person name="Young R.A."/>
            <person name="Haiser H.J."/>
            <person name="Kolde R."/>
            <person name="Yassour M."/>
            <person name="Luopajarvi K."/>
            <person name="Siljander H."/>
            <person name="Virtanen S.M."/>
            <person name="Ilonen J."/>
            <person name="Uibo R."/>
            <person name="Tillmann V."/>
            <person name="Mokurov S."/>
            <person name="Dorshakova N."/>
            <person name="Porter J.A."/>
            <person name="McHardy A.C."/>
            <person name="Lahdesmaki H."/>
            <person name="Vlamakis H."/>
            <person name="Huttenhower C."/>
            <person name="Knip M."/>
            <person name="Xavier R.J."/>
        </authorList>
    </citation>
    <scope>NUCLEOTIDE SEQUENCE [LARGE SCALE GENOMIC DNA]</scope>
    <source>
        <strain evidence="10 14">RJX1047</strain>
        <strain evidence="11 15">RJX1052</strain>
    </source>
</reference>
<evidence type="ECO:0000313" key="9">
    <source>
        <dbReference type="EMBL" id="RGV72373.1"/>
    </source>
</evidence>
<dbReference type="EMBL" id="VVZB01000004">
    <property type="protein sequence ID" value="KAA5383332.1"/>
    <property type="molecule type" value="Genomic_DNA"/>
</dbReference>
<dbReference type="EMBL" id="VVZA01000008">
    <property type="protein sequence ID" value="KAA5405022.1"/>
    <property type="molecule type" value="Genomic_DNA"/>
</dbReference>
<dbReference type="Proteomes" id="UP000777173">
    <property type="component" value="Unassembled WGS sequence"/>
</dbReference>
<evidence type="ECO:0000313" key="19">
    <source>
        <dbReference type="Proteomes" id="UP000481700"/>
    </source>
</evidence>
<dbReference type="Proteomes" id="UP000441162">
    <property type="component" value="Unassembled WGS sequence"/>
</dbReference>
<evidence type="ECO:0000313" key="13">
    <source>
        <dbReference type="Proteomes" id="UP000283678"/>
    </source>
</evidence>
<evidence type="ECO:0000313" key="17">
    <source>
        <dbReference type="Proteomes" id="UP000441162"/>
    </source>
</evidence>
<evidence type="ECO:0000313" key="21">
    <source>
        <dbReference type="Proteomes" id="UP000777173"/>
    </source>
</evidence>
<dbReference type="EMBL" id="SLTU01000001">
    <property type="protein sequence ID" value="TDA76746.1"/>
    <property type="molecule type" value="Genomic_DNA"/>
</dbReference>